<dbReference type="SUPFAM" id="SSF82171">
    <property type="entry name" value="DPP6 N-terminal domain-like"/>
    <property type="match status" value="1"/>
</dbReference>
<dbReference type="Pfam" id="PF22939">
    <property type="entry name" value="WHD_GPIID"/>
    <property type="match status" value="1"/>
</dbReference>
<evidence type="ECO:0000313" key="4">
    <source>
        <dbReference type="EMBL" id="PSS14958.1"/>
    </source>
</evidence>
<dbReference type="InterPro" id="IPR001680">
    <property type="entry name" value="WD40_rpt"/>
</dbReference>
<dbReference type="InterPro" id="IPR029058">
    <property type="entry name" value="AB_hydrolase_fold"/>
</dbReference>
<evidence type="ECO:0000259" key="3">
    <source>
        <dbReference type="Pfam" id="PF24883"/>
    </source>
</evidence>
<dbReference type="Gene3D" id="3.40.50.300">
    <property type="entry name" value="P-loop containing nucleotide triphosphate hydrolases"/>
    <property type="match status" value="1"/>
</dbReference>
<dbReference type="SUPFAM" id="SSF53474">
    <property type="entry name" value="alpha/beta-Hydrolases"/>
    <property type="match status" value="1"/>
</dbReference>
<dbReference type="InParanoid" id="A0A2T3AY16"/>
<dbReference type="Pfam" id="PF24883">
    <property type="entry name" value="NPHP3_N"/>
    <property type="match status" value="1"/>
</dbReference>
<evidence type="ECO:0000256" key="1">
    <source>
        <dbReference type="ARBA" id="ARBA00022737"/>
    </source>
</evidence>
<evidence type="ECO:0000259" key="2">
    <source>
        <dbReference type="Pfam" id="PF22939"/>
    </source>
</evidence>
<proteinExistence type="predicted"/>
<dbReference type="Proteomes" id="UP000241818">
    <property type="component" value="Unassembled WGS sequence"/>
</dbReference>
<dbReference type="RefSeq" id="XP_024719557.1">
    <property type="nucleotide sequence ID" value="XM_024865703.1"/>
</dbReference>
<name>A0A2T3AY16_AMORE</name>
<dbReference type="InterPro" id="IPR054471">
    <property type="entry name" value="GPIID_WHD"/>
</dbReference>
<protein>
    <submittedName>
        <fullName evidence="4">Uncharacterized protein</fullName>
    </submittedName>
</protein>
<dbReference type="InterPro" id="IPR015943">
    <property type="entry name" value="WD40/YVTN_repeat-like_dom_sf"/>
</dbReference>
<organism evidence="4 5">
    <name type="scientific">Amorphotheca resinae ATCC 22711</name>
    <dbReference type="NCBI Taxonomy" id="857342"/>
    <lineage>
        <taxon>Eukaryota</taxon>
        <taxon>Fungi</taxon>
        <taxon>Dikarya</taxon>
        <taxon>Ascomycota</taxon>
        <taxon>Pezizomycotina</taxon>
        <taxon>Leotiomycetes</taxon>
        <taxon>Helotiales</taxon>
        <taxon>Amorphothecaceae</taxon>
        <taxon>Amorphotheca</taxon>
    </lineage>
</organism>
<accession>A0A2T3AY16</accession>
<evidence type="ECO:0000313" key="5">
    <source>
        <dbReference type="Proteomes" id="UP000241818"/>
    </source>
</evidence>
<feature type="domain" description="GPI inositol-deacylase winged helix" evidence="2">
    <location>
        <begin position="622"/>
        <end position="712"/>
    </location>
</feature>
<dbReference type="InterPro" id="IPR027417">
    <property type="entry name" value="P-loop_NTPase"/>
</dbReference>
<dbReference type="OrthoDB" id="194358at2759"/>
<dbReference type="EMBL" id="KZ679013">
    <property type="protein sequence ID" value="PSS14958.1"/>
    <property type="molecule type" value="Genomic_DNA"/>
</dbReference>
<dbReference type="SUPFAM" id="SSF52540">
    <property type="entry name" value="P-loop containing nucleoside triphosphate hydrolases"/>
    <property type="match status" value="1"/>
</dbReference>
<keyword evidence="1" id="KW-0677">Repeat</keyword>
<dbReference type="InterPro" id="IPR036322">
    <property type="entry name" value="WD40_repeat_dom_sf"/>
</dbReference>
<keyword evidence="5" id="KW-1185">Reference proteome</keyword>
<dbReference type="Gene3D" id="2.130.10.10">
    <property type="entry name" value="YVTN repeat-like/Quinoprotein amine dehydrogenase"/>
    <property type="match status" value="3"/>
</dbReference>
<dbReference type="SMART" id="SM00320">
    <property type="entry name" value="WD40"/>
    <property type="match status" value="6"/>
</dbReference>
<dbReference type="InterPro" id="IPR056884">
    <property type="entry name" value="NPHP3-like_N"/>
</dbReference>
<dbReference type="Gene3D" id="3.40.50.1820">
    <property type="entry name" value="alpha/beta hydrolase"/>
    <property type="match status" value="1"/>
</dbReference>
<dbReference type="PANTHER" id="PTHR10039:SF16">
    <property type="entry name" value="GPI INOSITOL-DEACYLASE"/>
    <property type="match status" value="1"/>
</dbReference>
<dbReference type="PANTHER" id="PTHR10039">
    <property type="entry name" value="AMELOGENIN"/>
    <property type="match status" value="1"/>
</dbReference>
<dbReference type="SUPFAM" id="SSF50978">
    <property type="entry name" value="WD40 repeat-like"/>
    <property type="match status" value="1"/>
</dbReference>
<reference evidence="4 5" key="1">
    <citation type="journal article" date="2018" name="New Phytol.">
        <title>Comparative genomics and transcriptomics depict ericoid mycorrhizal fungi as versatile saprotrophs and plant mutualists.</title>
        <authorList>
            <person name="Martino E."/>
            <person name="Morin E."/>
            <person name="Grelet G.A."/>
            <person name="Kuo A."/>
            <person name="Kohler A."/>
            <person name="Daghino S."/>
            <person name="Barry K.W."/>
            <person name="Cichocki N."/>
            <person name="Clum A."/>
            <person name="Dockter R.B."/>
            <person name="Hainaut M."/>
            <person name="Kuo R.C."/>
            <person name="LaButti K."/>
            <person name="Lindahl B.D."/>
            <person name="Lindquist E.A."/>
            <person name="Lipzen A."/>
            <person name="Khouja H.R."/>
            <person name="Magnuson J."/>
            <person name="Murat C."/>
            <person name="Ohm R.A."/>
            <person name="Singer S.W."/>
            <person name="Spatafora J.W."/>
            <person name="Wang M."/>
            <person name="Veneault-Fourrey C."/>
            <person name="Henrissat B."/>
            <person name="Grigoriev I.V."/>
            <person name="Martin F.M."/>
            <person name="Perotto S."/>
        </authorList>
    </citation>
    <scope>NUCLEOTIDE SEQUENCE [LARGE SCALE GENOMIC DNA]</scope>
    <source>
        <strain evidence="4 5">ATCC 22711</strain>
    </source>
</reference>
<dbReference type="GeneID" id="36573784"/>
<sequence>MPGRMLIKSFRRKDIKLTSITHPTRNSAFAFEEARASKTSTVTDDGVDNPKGPLGLNLLHSPSEPLIDFIFVHGLGGGSRKTWSKTSSITHYWPQEWLPKDPAFKNVRVHSFGYNSDWVKSKDNCLNIHHFGKSLLGEMSTSPYLGDADLPIVLIGHSMGGLVIKQAYMLARQDPAYETLAKRFHTIYFLATPHRGSDSAKLLNNILQIAYSTRAYVADLERGSGAIQSINDEFRKYSADIDLWSFYETQKLSMGFFSTLIVDPDSATLGYREEKQMPMNADHRSICKFEAPTDPNYVILRNTLASTVKMDLAKEFAVLKSKEKLRRSQVKDLQKYLGVSEDLEDDLITVEDARMSGTCEWFSTKRSYLKWRDFAPDAPSILWVSGKPAAGKSVLAGYVVDQLRKPNANCSYFFFKYADKSKSRLSTCLRSLAFQMACTNVQVRETLLEMQKDDIEFNNDNERTLWRKLFLSGIFQTEFPRHYWVIDALDECEDFTSLFDLMLAKLDKSIPLRILITSRETSELEKRFSNLDTHLFQSERISAEDTLPDIRLLVEAKVKSLFVENNEEPAALVEKVLEKSKGSFLWTVLVLNELSNSHGEEEVNQVLDDVPRDMESLYRRALESMSQATRGKKLAKAILTWATCATRPLTMKELEGALKLDVKDNFLKLEESIAALCGQLVTVDKFGKVQMVHETAREFLLNDDLESEFAINETEAHTQIARACLTYLTGEEMKPPRTSRRGSAMITAGKRAEFSLYVCAAFSYHLAKADPLANDILVLVDKFLKSNVLSWIEVIARTQNLIPLIRAAKNFRIYLNSCAAQRSPLDGEVQTIRGWTTDLIRIAAKFSDALVASPSAIYSLILPFCPTESTVYKTAKHGGRLSVVGFSNTQWDDRMSCIDFHQGQTSAVCHGDEFFAVGLTTGKVALYHATSCQEYKVLIHGEFVRFLQFKSKTALMASCGMKTIRIWDIHSGEIIHSFQAPQQPMGLAFDRNLLIVPSYKNYLASWDLDNDGAQRPNRSWNDSGERMNTPSNRSPCAISISVSHKMLAVAYIGRPIMLWDLEEDMYYGSCGLKLPSGETSTHLVTGLVFNPNPTIDLLVASYHDGELVLLDPFDDRVLKSFRADCHPLAASPDGRLLAGGAGFGIIHIYEFDTLRLLYRIKSSNFYIRQLAFSRDSLHFADIRGSQCNVWEPAVLFRDFVGGDSKEGTSTSFESVASDPKVKISISAMVLHPKGDVIFCGKDDGSVSLYDLKTGNQLRMLYRHKTLVRILTLWPQSSIIMSIDLSNKIFAWNLKKSQKDGWVAEEILFQSRLDCAKSIIQVLPGEAAGKFILSTRESDHLWSIDGQQESVRTYSDRQGIRKWIQHQQSPLHVICIEGASARIYAWSDWSEIAFVSLATDMTGLQLKSVTPYISGQRRRILLELSELDGSAETRGLHLLDAASFSIENNPGKDAVSEAANVGKDADTMLIREEATAAAVSNPLLGPQLAALAHCVAHVIGLDATGKLVFLDTRSWVCSVDLEGLGNSSVLYSRHFFVPYDWFSGIRDVICAVAQGDILFARNDNVAIVKGGLEYTEKVNAEIESAET</sequence>
<feature type="domain" description="Nephrocystin 3-like N-terminal" evidence="3">
    <location>
        <begin position="357"/>
        <end position="519"/>
    </location>
</feature>
<gene>
    <name evidence="4" type="ORF">M430DRAFT_277188</name>
</gene>